<dbReference type="PRINTS" id="PR00359">
    <property type="entry name" value="BP450"/>
</dbReference>
<dbReference type="SUPFAM" id="SSF48264">
    <property type="entry name" value="Cytochrome P450"/>
    <property type="match status" value="1"/>
</dbReference>
<keyword evidence="2" id="KW-0479">Metal-binding</keyword>
<comment type="caution">
    <text evidence="3">The sequence shown here is derived from an EMBL/GenBank/DDBJ whole genome shotgun (WGS) entry which is preliminary data.</text>
</comment>
<protein>
    <submittedName>
        <fullName evidence="3">Cytochrome P450</fullName>
    </submittedName>
</protein>
<dbReference type="Gene3D" id="1.10.630.10">
    <property type="entry name" value="Cytochrome P450"/>
    <property type="match status" value="1"/>
</dbReference>
<accession>A0ABN2XVU9</accession>
<dbReference type="PANTHER" id="PTHR46696">
    <property type="entry name" value="P450, PUTATIVE (EUROFUNG)-RELATED"/>
    <property type="match status" value="1"/>
</dbReference>
<comment type="similarity">
    <text evidence="1 2">Belongs to the cytochrome P450 family.</text>
</comment>
<keyword evidence="2" id="KW-0408">Iron</keyword>
<dbReference type="PROSITE" id="PS00086">
    <property type="entry name" value="CYTOCHROME_P450"/>
    <property type="match status" value="1"/>
</dbReference>
<evidence type="ECO:0000313" key="4">
    <source>
        <dbReference type="Proteomes" id="UP001500897"/>
    </source>
</evidence>
<evidence type="ECO:0000256" key="2">
    <source>
        <dbReference type="RuleBase" id="RU000461"/>
    </source>
</evidence>
<dbReference type="PANTHER" id="PTHR46696:SF1">
    <property type="entry name" value="CYTOCHROME P450 YJIB-RELATED"/>
    <property type="match status" value="1"/>
</dbReference>
<reference evidence="4" key="1">
    <citation type="journal article" date="2019" name="Int. J. Syst. Evol. Microbiol.">
        <title>The Global Catalogue of Microorganisms (GCM) 10K type strain sequencing project: providing services to taxonomists for standard genome sequencing and annotation.</title>
        <authorList>
            <consortium name="The Broad Institute Genomics Platform"/>
            <consortium name="The Broad Institute Genome Sequencing Center for Infectious Disease"/>
            <person name="Wu L."/>
            <person name="Ma J."/>
        </authorList>
    </citation>
    <scope>NUCLEOTIDE SEQUENCE [LARGE SCALE GENOMIC DNA]</scope>
    <source>
        <strain evidence="4">JCM 14559</strain>
    </source>
</reference>
<dbReference type="Proteomes" id="UP001500897">
    <property type="component" value="Unassembled WGS sequence"/>
</dbReference>
<evidence type="ECO:0000313" key="3">
    <source>
        <dbReference type="EMBL" id="GAA2118008.1"/>
    </source>
</evidence>
<dbReference type="Pfam" id="PF00067">
    <property type="entry name" value="p450"/>
    <property type="match status" value="2"/>
</dbReference>
<keyword evidence="2" id="KW-0503">Monooxygenase</keyword>
<dbReference type="InterPro" id="IPR036396">
    <property type="entry name" value="Cyt_P450_sf"/>
</dbReference>
<evidence type="ECO:0000256" key="1">
    <source>
        <dbReference type="ARBA" id="ARBA00010617"/>
    </source>
</evidence>
<keyword evidence="4" id="KW-1185">Reference proteome</keyword>
<name>A0ABN2XVU9_9ACTN</name>
<keyword evidence="2" id="KW-0349">Heme</keyword>
<dbReference type="EMBL" id="BAAANS010000061">
    <property type="protein sequence ID" value="GAA2118008.1"/>
    <property type="molecule type" value="Genomic_DNA"/>
</dbReference>
<gene>
    <name evidence="3" type="ORF">GCM10009759_64890</name>
</gene>
<organism evidence="3 4">
    <name type="scientific">Kitasatospora saccharophila</name>
    <dbReference type="NCBI Taxonomy" id="407973"/>
    <lineage>
        <taxon>Bacteria</taxon>
        <taxon>Bacillati</taxon>
        <taxon>Actinomycetota</taxon>
        <taxon>Actinomycetes</taxon>
        <taxon>Kitasatosporales</taxon>
        <taxon>Streptomycetaceae</taxon>
        <taxon>Kitasatospora</taxon>
    </lineage>
</organism>
<dbReference type="InterPro" id="IPR001128">
    <property type="entry name" value="Cyt_P450"/>
</dbReference>
<dbReference type="InterPro" id="IPR002397">
    <property type="entry name" value="Cyt_P450_B"/>
</dbReference>
<sequence>MDENTVLTALREGPQRVPALSALAGGPRVVDCPDLGSGRLVFPRFREVRHLLRDPNFLCAPTAMGMLQEIDPGLRTVLEPVKSWVLYSDAPQHPRLRGLLAKAFTPRRIAALAPRLEAEAEELVSRFVAAGGGDAAREIAEPLPVGTICVLLGVPRDDRDLLVQWVDDVLLLTEPALTEEQELRLADGWTRLWAYFSERVEQRRAERADDIVSALVEAEEHGQRLSREEAVANLITLLVGGHETTTGLIGGILRAFAQHPDLTALVAGSAEAASAFVEEVLRLDGPAQITARTAAADCEVFGVPVPAGRRLILLQASANRDPEVFEEPEAFRLDRRPNRHVGFGHGPHACFGAALARMEAAAVLRAVARRGVRLRVADGTQWKPSQVIRTATVLPVTVEGRGTR</sequence>
<proteinExistence type="inferred from homology"/>
<dbReference type="InterPro" id="IPR017972">
    <property type="entry name" value="Cyt_P450_CS"/>
</dbReference>
<keyword evidence="2" id="KW-0560">Oxidoreductase</keyword>
<dbReference type="RefSeq" id="WP_344557382.1">
    <property type="nucleotide sequence ID" value="NZ_BAAANS010000061.1"/>
</dbReference>